<dbReference type="PANTHER" id="PTHR30349">
    <property type="entry name" value="PHAGE INTEGRASE-RELATED"/>
    <property type="match status" value="1"/>
</dbReference>
<dbReference type="EMBL" id="BOMQ01000079">
    <property type="protein sequence ID" value="GIE53141.1"/>
    <property type="molecule type" value="Genomic_DNA"/>
</dbReference>
<evidence type="ECO:0000313" key="6">
    <source>
        <dbReference type="Proteomes" id="UP000647172"/>
    </source>
</evidence>
<sequence length="339" mass="38548">MFAAMLTGWDRQQASRLLAASTRKQRADSVGRFARFVGSYPWQWTPADVEEWTTELRGGRAHSTIRGYQNDVALFCSFITDARYGWADRCEQELGTHPVQVFHEWNTARHTSDYGARPEVRPFTRSELQEFFDFADEQVDQARRLNRKGWLAAFRDATLFKVAYAWGLRRREVAMLDVTDFTRNAAAPQFGRYGMCNVRYGKAVKGSPPRRRNVLTTMGWAVDVLTEYVEDIRGLYAPGKRTALWPTERGGRISVASINIRFAEYRSAAGLPPELHPHCLRHSYVTHLIEDGFDPFFVQQQVGHAWGSTTALYTGVSSDFKNTMLRRALGPALGKEGHG</sequence>
<dbReference type="PANTHER" id="PTHR30349:SF41">
    <property type="entry name" value="INTEGRASE_RECOMBINASE PROTEIN MJ0367-RELATED"/>
    <property type="match status" value="1"/>
</dbReference>
<dbReference type="GO" id="GO:0003677">
    <property type="term" value="F:DNA binding"/>
    <property type="evidence" value="ECO:0007669"/>
    <property type="project" value="UniProtKB-KW"/>
</dbReference>
<feature type="domain" description="Tyr recombinase" evidence="4">
    <location>
        <begin position="118"/>
        <end position="326"/>
    </location>
</feature>
<evidence type="ECO:0000259" key="4">
    <source>
        <dbReference type="PROSITE" id="PS51898"/>
    </source>
</evidence>
<comment type="caution">
    <text evidence="5">The sequence shown here is derived from an EMBL/GenBank/DDBJ whole genome shotgun (WGS) entry which is preliminary data.</text>
</comment>
<evidence type="ECO:0000256" key="1">
    <source>
        <dbReference type="ARBA" id="ARBA00008857"/>
    </source>
</evidence>
<protein>
    <submittedName>
        <fullName evidence="5">Tyrosine recombinase XerC</fullName>
    </submittedName>
</protein>
<reference evidence="5" key="1">
    <citation type="submission" date="2021-01" db="EMBL/GenBank/DDBJ databases">
        <title>Whole genome shotgun sequence of Actinoplanes nipponensis NBRC 14063.</title>
        <authorList>
            <person name="Komaki H."/>
            <person name="Tamura T."/>
        </authorList>
    </citation>
    <scope>NUCLEOTIDE SEQUENCE</scope>
    <source>
        <strain evidence="5">NBRC 14063</strain>
    </source>
</reference>
<dbReference type="InterPro" id="IPR013762">
    <property type="entry name" value="Integrase-like_cat_sf"/>
</dbReference>
<dbReference type="SUPFAM" id="SSF56349">
    <property type="entry name" value="DNA breaking-rejoining enzymes"/>
    <property type="match status" value="1"/>
</dbReference>
<dbReference type="GO" id="GO:0006310">
    <property type="term" value="P:DNA recombination"/>
    <property type="evidence" value="ECO:0007669"/>
    <property type="project" value="UniProtKB-KW"/>
</dbReference>
<gene>
    <name evidence="5" type="primary">xerC_3</name>
    <name evidence="5" type="ORF">Ani05nite_66750</name>
</gene>
<proteinExistence type="inferred from homology"/>
<name>A0A919JM65_9ACTN</name>
<evidence type="ECO:0000256" key="3">
    <source>
        <dbReference type="ARBA" id="ARBA00023172"/>
    </source>
</evidence>
<keyword evidence="2" id="KW-0238">DNA-binding</keyword>
<comment type="similarity">
    <text evidence="1">Belongs to the 'phage' integrase family.</text>
</comment>
<evidence type="ECO:0000256" key="2">
    <source>
        <dbReference type="ARBA" id="ARBA00023125"/>
    </source>
</evidence>
<dbReference type="Gene3D" id="1.10.443.10">
    <property type="entry name" value="Intergrase catalytic core"/>
    <property type="match status" value="1"/>
</dbReference>
<evidence type="ECO:0000313" key="5">
    <source>
        <dbReference type="EMBL" id="GIE53141.1"/>
    </source>
</evidence>
<dbReference type="PROSITE" id="PS51898">
    <property type="entry name" value="TYR_RECOMBINASE"/>
    <property type="match status" value="1"/>
</dbReference>
<dbReference type="Proteomes" id="UP000647172">
    <property type="component" value="Unassembled WGS sequence"/>
</dbReference>
<keyword evidence="3" id="KW-0233">DNA recombination</keyword>
<dbReference type="GO" id="GO:0015074">
    <property type="term" value="P:DNA integration"/>
    <property type="evidence" value="ECO:0007669"/>
    <property type="project" value="InterPro"/>
</dbReference>
<accession>A0A919JM65</accession>
<dbReference type="Pfam" id="PF00589">
    <property type="entry name" value="Phage_integrase"/>
    <property type="match status" value="1"/>
</dbReference>
<organism evidence="5 6">
    <name type="scientific">Actinoplanes nipponensis</name>
    <dbReference type="NCBI Taxonomy" id="135950"/>
    <lineage>
        <taxon>Bacteria</taxon>
        <taxon>Bacillati</taxon>
        <taxon>Actinomycetota</taxon>
        <taxon>Actinomycetes</taxon>
        <taxon>Micromonosporales</taxon>
        <taxon>Micromonosporaceae</taxon>
        <taxon>Actinoplanes</taxon>
    </lineage>
</organism>
<dbReference type="InterPro" id="IPR050090">
    <property type="entry name" value="Tyrosine_recombinase_XerCD"/>
</dbReference>
<dbReference type="InterPro" id="IPR002104">
    <property type="entry name" value="Integrase_catalytic"/>
</dbReference>
<keyword evidence="6" id="KW-1185">Reference proteome</keyword>
<dbReference type="InterPro" id="IPR011010">
    <property type="entry name" value="DNA_brk_join_enz"/>
</dbReference>
<dbReference type="AlphaFoldDB" id="A0A919JM65"/>